<dbReference type="OrthoDB" id="3232941at2759"/>
<reference evidence="1 2" key="1">
    <citation type="submission" date="2014-06" db="EMBL/GenBank/DDBJ databases">
        <title>Evolutionary Origins and Diversification of the Mycorrhizal Mutualists.</title>
        <authorList>
            <consortium name="DOE Joint Genome Institute"/>
            <consortium name="Mycorrhizal Genomics Consortium"/>
            <person name="Kohler A."/>
            <person name="Kuo A."/>
            <person name="Nagy L.G."/>
            <person name="Floudas D."/>
            <person name="Copeland A."/>
            <person name="Barry K.W."/>
            <person name="Cichocki N."/>
            <person name="Veneault-Fourrey C."/>
            <person name="LaButti K."/>
            <person name="Lindquist E.A."/>
            <person name="Lipzen A."/>
            <person name="Lundell T."/>
            <person name="Morin E."/>
            <person name="Murat C."/>
            <person name="Riley R."/>
            <person name="Ohm R."/>
            <person name="Sun H."/>
            <person name="Tunlid A."/>
            <person name="Henrissat B."/>
            <person name="Grigoriev I.V."/>
            <person name="Hibbett D.S."/>
            <person name="Martin F."/>
        </authorList>
    </citation>
    <scope>NUCLEOTIDE SEQUENCE [LARGE SCALE GENOMIC DNA]</scope>
    <source>
        <strain evidence="1 2">SS14</strain>
    </source>
</reference>
<protein>
    <submittedName>
        <fullName evidence="1">Uncharacterized protein</fullName>
    </submittedName>
</protein>
<dbReference type="AlphaFoldDB" id="A0A0C9VI76"/>
<gene>
    <name evidence="1" type="ORF">M422DRAFT_249291</name>
</gene>
<dbReference type="Proteomes" id="UP000054279">
    <property type="component" value="Unassembled WGS sequence"/>
</dbReference>
<keyword evidence="2" id="KW-1185">Reference proteome</keyword>
<evidence type="ECO:0000313" key="2">
    <source>
        <dbReference type="Proteomes" id="UP000054279"/>
    </source>
</evidence>
<sequence length="210" mass="24185">MEHYIDLIHSKGSTDGFNTELSEWLHIDCAKQGYRASNKKNYTKQMVHYLTLHEALDHFMLFLVWTQAIEEVDDMENDDEQDKDDKEPKQQNMNLLEHDKDEDNVPVLSYPSQSWCIAKSPLWPRKPTSKIITDCPSIIYLPSLQRLTNETTREIIRATPQYQNIQNQHTLIPSSYMSIKLQTKSAQKVIVLLVSMSSSVSLLGSTAMTP</sequence>
<dbReference type="EMBL" id="KN837104">
    <property type="protein sequence ID" value="KIJ47006.1"/>
    <property type="molecule type" value="Genomic_DNA"/>
</dbReference>
<organism evidence="1 2">
    <name type="scientific">Sphaerobolus stellatus (strain SS14)</name>
    <dbReference type="NCBI Taxonomy" id="990650"/>
    <lineage>
        <taxon>Eukaryota</taxon>
        <taxon>Fungi</taxon>
        <taxon>Dikarya</taxon>
        <taxon>Basidiomycota</taxon>
        <taxon>Agaricomycotina</taxon>
        <taxon>Agaricomycetes</taxon>
        <taxon>Phallomycetidae</taxon>
        <taxon>Geastrales</taxon>
        <taxon>Sphaerobolaceae</taxon>
        <taxon>Sphaerobolus</taxon>
    </lineage>
</organism>
<accession>A0A0C9VI76</accession>
<dbReference type="HOGENOM" id="CLU_1310800_0_0_1"/>
<proteinExistence type="predicted"/>
<name>A0A0C9VI76_SPHS4</name>
<evidence type="ECO:0000313" key="1">
    <source>
        <dbReference type="EMBL" id="KIJ47006.1"/>
    </source>
</evidence>